<dbReference type="EMBL" id="QGTQ01000001">
    <property type="protein sequence ID" value="PWW08698.1"/>
    <property type="molecule type" value="Genomic_DNA"/>
</dbReference>
<name>A0A2V2Z0A2_9BACL</name>
<comment type="similarity">
    <text evidence="1">Belongs to the nitroreductase family.</text>
</comment>
<keyword evidence="5" id="KW-1185">Reference proteome</keyword>
<dbReference type="InterPro" id="IPR029479">
    <property type="entry name" value="Nitroreductase"/>
</dbReference>
<evidence type="ECO:0000256" key="2">
    <source>
        <dbReference type="ARBA" id="ARBA00023002"/>
    </source>
</evidence>
<proteinExistence type="inferred from homology"/>
<reference evidence="4 5" key="1">
    <citation type="submission" date="2018-05" db="EMBL/GenBank/DDBJ databases">
        <title>Genomic Encyclopedia of Type Strains, Phase III (KMG-III): the genomes of soil and plant-associated and newly described type strains.</title>
        <authorList>
            <person name="Whitman W."/>
        </authorList>
    </citation>
    <scope>NUCLEOTIDE SEQUENCE [LARGE SCALE GENOMIC DNA]</scope>
    <source>
        <strain evidence="4 5">CECT 5696</strain>
    </source>
</reference>
<evidence type="ECO:0000259" key="3">
    <source>
        <dbReference type="Pfam" id="PF00881"/>
    </source>
</evidence>
<dbReference type="PANTHER" id="PTHR43673">
    <property type="entry name" value="NAD(P)H NITROREDUCTASE YDGI-RELATED"/>
    <property type="match status" value="1"/>
</dbReference>
<dbReference type="Gene3D" id="3.40.109.10">
    <property type="entry name" value="NADH Oxidase"/>
    <property type="match status" value="1"/>
</dbReference>
<feature type="domain" description="Nitroreductase" evidence="3">
    <location>
        <begin position="10"/>
        <end position="184"/>
    </location>
</feature>
<evidence type="ECO:0000256" key="1">
    <source>
        <dbReference type="ARBA" id="ARBA00007118"/>
    </source>
</evidence>
<organism evidence="4 5">
    <name type="scientific">Paenibacillus cellulosilyticus</name>
    <dbReference type="NCBI Taxonomy" id="375489"/>
    <lineage>
        <taxon>Bacteria</taxon>
        <taxon>Bacillati</taxon>
        <taxon>Bacillota</taxon>
        <taxon>Bacilli</taxon>
        <taxon>Bacillales</taxon>
        <taxon>Paenibacillaceae</taxon>
        <taxon>Paenibacillus</taxon>
    </lineage>
</organism>
<dbReference type="OrthoDB" id="9782629at2"/>
<dbReference type="PANTHER" id="PTHR43673:SF12">
    <property type="entry name" value="PROTEIN DRGA"/>
    <property type="match status" value="1"/>
</dbReference>
<dbReference type="GO" id="GO:0016491">
    <property type="term" value="F:oxidoreductase activity"/>
    <property type="evidence" value="ECO:0007669"/>
    <property type="project" value="UniProtKB-KW"/>
</dbReference>
<dbReference type="AlphaFoldDB" id="A0A2V2Z0A2"/>
<evidence type="ECO:0000313" key="5">
    <source>
        <dbReference type="Proteomes" id="UP000246635"/>
    </source>
</evidence>
<protein>
    <submittedName>
        <fullName evidence="4">Putative NAD(P)H nitroreductase</fullName>
    </submittedName>
</protein>
<dbReference type="Pfam" id="PF00881">
    <property type="entry name" value="Nitroreductase"/>
    <property type="match status" value="1"/>
</dbReference>
<comment type="caution">
    <text evidence="4">The sequence shown here is derived from an EMBL/GenBank/DDBJ whole genome shotgun (WGS) entry which is preliminary data.</text>
</comment>
<gene>
    <name evidence="4" type="ORF">DFQ01_101424</name>
</gene>
<dbReference type="InterPro" id="IPR000415">
    <property type="entry name" value="Nitroreductase-like"/>
</dbReference>
<keyword evidence="2" id="KW-0560">Oxidoreductase</keyword>
<dbReference type="Proteomes" id="UP000246635">
    <property type="component" value="Unassembled WGS sequence"/>
</dbReference>
<evidence type="ECO:0000313" key="4">
    <source>
        <dbReference type="EMBL" id="PWW08698.1"/>
    </source>
</evidence>
<accession>A0A2V2Z0A2</accession>
<sequence length="207" mass="23500">MSDFQSVLVDRRSANRFVEHVDIPRNELEEIFALTKYTPTAYNLQHAHFVAVTDRGLIERIYEAAYKQYKIRTASAVIFVLGNTKAHLNAAELNEGLKTLGLLSEQEYKMVVDNTIQFYESRGEDFQREDAVRNASLSAMNLMLIAKDKGWDTCPMHSIEGQALEALIEVPEGFIPVMMITVGKSAPESMRPRGYRKPTGEYVTYID</sequence>
<dbReference type="SUPFAM" id="SSF55469">
    <property type="entry name" value="FMN-dependent nitroreductase-like"/>
    <property type="match status" value="1"/>
</dbReference>